<dbReference type="RefSeq" id="WP_121899986.1">
    <property type="nucleotide sequence ID" value="NZ_REFW01000001.1"/>
</dbReference>
<dbReference type="Proteomes" id="UP000275256">
    <property type="component" value="Unassembled WGS sequence"/>
</dbReference>
<evidence type="ECO:0000313" key="3">
    <source>
        <dbReference type="Proteomes" id="UP000275256"/>
    </source>
</evidence>
<gene>
    <name evidence="2" type="ORF">EAX62_01930</name>
</gene>
<evidence type="ECO:0000256" key="1">
    <source>
        <dbReference type="SAM" id="SignalP"/>
    </source>
</evidence>
<dbReference type="PANTHER" id="PTHR43649">
    <property type="entry name" value="ARABINOSE-BINDING PROTEIN-RELATED"/>
    <property type="match status" value="1"/>
</dbReference>
<feature type="chain" id="PRO_5018021647" evidence="1">
    <location>
        <begin position="31"/>
        <end position="445"/>
    </location>
</feature>
<dbReference type="Pfam" id="PF01547">
    <property type="entry name" value="SBP_bac_1"/>
    <property type="match status" value="1"/>
</dbReference>
<dbReference type="EMBL" id="REFW01000001">
    <property type="protein sequence ID" value="RMB61439.1"/>
    <property type="molecule type" value="Genomic_DNA"/>
</dbReference>
<protein>
    <submittedName>
        <fullName evidence="2">Extracellular solute-binding protein</fullName>
    </submittedName>
</protein>
<proteinExistence type="predicted"/>
<dbReference type="OrthoDB" id="2531053at2"/>
<evidence type="ECO:0000313" key="2">
    <source>
        <dbReference type="EMBL" id="RMB61439.1"/>
    </source>
</evidence>
<name>A0A3M0GJX1_9ACTN</name>
<dbReference type="AlphaFoldDB" id="A0A3M0GJX1"/>
<dbReference type="Gene3D" id="3.40.190.10">
    <property type="entry name" value="Periplasmic binding protein-like II"/>
    <property type="match status" value="1"/>
</dbReference>
<sequence>MRTKTIATLSAAALAVVTLGACSSPGAAEATCTNEIVKPDATQVSVWAWYPAFEDVVDAFNNSHDDVQICWTNAGQGNDEYTKFSTSIESGSGAPDVIMLEAEVLSSFSIRKALVDLSEFGAADVKDDYTEGAWKDVSSGDAVYAIPVDGGPMGMLYRKDLLDKYGIEPPTTWDEFAVAAQKLKDAGAPGVLANFPPNGRAFTQALFAQAGSQPFVYDSAKPQELGIDVNDEGSKKVLSYWEDLASKDLVAVDEAFTADYNTKLVDGTYAIYVAAAWGPGYLQGLEGTQEGAEWRAAPVPQWDTASPTQINWGGSTFAVTEQAKDKEAAATVAKEVFGTEEAWKIGIEKAALFPLWRPILESDYFRDLEYPFFGGQQINNDVFLDAAAGYKGFTFSPFQNYAYDQLQQQVTAVVVDGSTTSDKALDDLQAALEKYATDQSFTLLD</sequence>
<reference evidence="2 3" key="1">
    <citation type="submission" date="2018-10" db="EMBL/GenBank/DDBJ databases">
        <title>Tessaracoccus antarcticuss sp. nov., isolated from sediment.</title>
        <authorList>
            <person name="Zhou L.Y."/>
            <person name="Du Z.J."/>
        </authorList>
    </citation>
    <scope>NUCLEOTIDE SEQUENCE [LARGE SCALE GENOMIC DNA]</scope>
    <source>
        <strain evidence="2 3">JDX10</strain>
    </source>
</reference>
<keyword evidence="1" id="KW-0732">Signal</keyword>
<keyword evidence="3" id="KW-1185">Reference proteome</keyword>
<dbReference type="PANTHER" id="PTHR43649:SF14">
    <property type="entry name" value="BLR3389 PROTEIN"/>
    <property type="match status" value="1"/>
</dbReference>
<dbReference type="SUPFAM" id="SSF53850">
    <property type="entry name" value="Periplasmic binding protein-like II"/>
    <property type="match status" value="1"/>
</dbReference>
<accession>A0A3M0GJX1</accession>
<dbReference type="InterPro" id="IPR006059">
    <property type="entry name" value="SBP"/>
</dbReference>
<feature type="signal peptide" evidence="1">
    <location>
        <begin position="1"/>
        <end position="30"/>
    </location>
</feature>
<dbReference type="PROSITE" id="PS51257">
    <property type="entry name" value="PROKAR_LIPOPROTEIN"/>
    <property type="match status" value="1"/>
</dbReference>
<organism evidence="2 3">
    <name type="scientific">Tessaracoccus antarcticus</name>
    <dbReference type="NCBI Taxonomy" id="2479848"/>
    <lineage>
        <taxon>Bacteria</taxon>
        <taxon>Bacillati</taxon>
        <taxon>Actinomycetota</taxon>
        <taxon>Actinomycetes</taxon>
        <taxon>Propionibacteriales</taxon>
        <taxon>Propionibacteriaceae</taxon>
        <taxon>Tessaracoccus</taxon>
    </lineage>
</organism>
<dbReference type="InterPro" id="IPR050490">
    <property type="entry name" value="Bact_solute-bd_prot1"/>
</dbReference>
<comment type="caution">
    <text evidence="2">The sequence shown here is derived from an EMBL/GenBank/DDBJ whole genome shotgun (WGS) entry which is preliminary data.</text>
</comment>